<name>I4VXG4_9GAMM</name>
<dbReference type="RefSeq" id="WP_007080188.1">
    <property type="nucleotide sequence ID" value="NZ_AJXU01000014.1"/>
</dbReference>
<dbReference type="Pfam" id="PF04480">
    <property type="entry name" value="DUF559"/>
    <property type="match status" value="1"/>
</dbReference>
<dbReference type="PANTHER" id="PTHR38590:SF1">
    <property type="entry name" value="BLL0828 PROTEIN"/>
    <property type="match status" value="1"/>
</dbReference>
<organism evidence="2 3">
    <name type="scientific">Rhodanobacter fulvus Jip2</name>
    <dbReference type="NCBI Taxonomy" id="1163408"/>
    <lineage>
        <taxon>Bacteria</taxon>
        <taxon>Pseudomonadati</taxon>
        <taxon>Pseudomonadota</taxon>
        <taxon>Gammaproteobacteria</taxon>
        <taxon>Lysobacterales</taxon>
        <taxon>Rhodanobacteraceae</taxon>
        <taxon>Rhodanobacter</taxon>
    </lineage>
</organism>
<dbReference type="CDD" id="cd01038">
    <property type="entry name" value="Endonuclease_DUF559"/>
    <property type="match status" value="1"/>
</dbReference>
<dbReference type="AlphaFoldDB" id="I4VXG4"/>
<accession>I4VXG4</accession>
<comment type="caution">
    <text evidence="2">The sequence shown here is derived from an EMBL/GenBank/DDBJ whole genome shotgun (WGS) entry which is preliminary data.</text>
</comment>
<sequence length="117" mass="13677">MRDSAKIRFARQLRREMTPAERYLWTRLRRRQLSGCRFRRQHPLGPYIADFACVEKRLVIEIDGSQHGESGIDARRDAWLRQQGFKVIHCWNHDVLARVDQVLASIAEVLAIPHSDG</sequence>
<evidence type="ECO:0000313" key="2">
    <source>
        <dbReference type="EMBL" id="EIL91905.1"/>
    </source>
</evidence>
<keyword evidence="2" id="KW-0489">Methyltransferase</keyword>
<dbReference type="GO" id="GO:0032259">
    <property type="term" value="P:methylation"/>
    <property type="evidence" value="ECO:0007669"/>
    <property type="project" value="UniProtKB-KW"/>
</dbReference>
<dbReference type="STRING" id="1163408.UU9_02733"/>
<dbReference type="InterPro" id="IPR011335">
    <property type="entry name" value="Restrct_endonuc-II-like"/>
</dbReference>
<dbReference type="InterPro" id="IPR047216">
    <property type="entry name" value="Endonuclease_DUF559_bact"/>
</dbReference>
<feature type="domain" description="DUF559" evidence="1">
    <location>
        <begin position="8"/>
        <end position="110"/>
    </location>
</feature>
<evidence type="ECO:0000313" key="3">
    <source>
        <dbReference type="Proteomes" id="UP000004210"/>
    </source>
</evidence>
<dbReference type="GO" id="GO:0008168">
    <property type="term" value="F:methyltransferase activity"/>
    <property type="evidence" value="ECO:0007669"/>
    <property type="project" value="UniProtKB-KW"/>
</dbReference>
<proteinExistence type="predicted"/>
<dbReference type="EMBL" id="AJXU01000014">
    <property type="protein sequence ID" value="EIL91905.1"/>
    <property type="molecule type" value="Genomic_DNA"/>
</dbReference>
<dbReference type="Gene3D" id="3.40.960.10">
    <property type="entry name" value="VSR Endonuclease"/>
    <property type="match status" value="1"/>
</dbReference>
<reference evidence="2 3" key="1">
    <citation type="journal article" date="2012" name="J. Bacteriol.">
        <title>Genome sequences for six rhodanobacter strains, isolated from soils and the terrestrial subsurface, with variable denitrification capabilities.</title>
        <authorList>
            <person name="Kostka J.E."/>
            <person name="Green S.J."/>
            <person name="Rishishwar L."/>
            <person name="Prakash O."/>
            <person name="Katz L.S."/>
            <person name="Marino-Ramirez L."/>
            <person name="Jordan I.K."/>
            <person name="Munk C."/>
            <person name="Ivanova N."/>
            <person name="Mikhailova N."/>
            <person name="Watson D.B."/>
            <person name="Brown S.D."/>
            <person name="Palumbo A.V."/>
            <person name="Brooks S.C."/>
        </authorList>
    </citation>
    <scope>NUCLEOTIDE SEQUENCE [LARGE SCALE GENOMIC DNA]</scope>
    <source>
        <strain evidence="3">Jip2T</strain>
    </source>
</reference>
<gene>
    <name evidence="2" type="ORF">UU9_02733</name>
</gene>
<dbReference type="eggNOG" id="COG2852">
    <property type="taxonomic scope" value="Bacteria"/>
</dbReference>
<dbReference type="Proteomes" id="UP000004210">
    <property type="component" value="Unassembled WGS sequence"/>
</dbReference>
<evidence type="ECO:0000259" key="1">
    <source>
        <dbReference type="Pfam" id="PF04480"/>
    </source>
</evidence>
<dbReference type="PANTHER" id="PTHR38590">
    <property type="entry name" value="BLL0828 PROTEIN"/>
    <property type="match status" value="1"/>
</dbReference>
<dbReference type="InterPro" id="IPR007569">
    <property type="entry name" value="DUF559"/>
</dbReference>
<keyword evidence="3" id="KW-1185">Reference proteome</keyword>
<dbReference type="SUPFAM" id="SSF52980">
    <property type="entry name" value="Restriction endonuclease-like"/>
    <property type="match status" value="1"/>
</dbReference>
<keyword evidence="2" id="KW-0808">Transferase</keyword>
<dbReference type="OrthoDB" id="9798754at2"/>
<protein>
    <submittedName>
        <fullName evidence="2">DNA methyltransferase</fullName>
    </submittedName>
</protein>